<comment type="caution">
    <text evidence="4">The sequence shown here is derived from an EMBL/GenBank/DDBJ whole genome shotgun (WGS) entry which is preliminary data.</text>
</comment>
<accession>A0AAD4CWU1</accession>
<reference evidence="4" key="1">
    <citation type="journal article" date="2019" name="Beilstein J. Org. Chem.">
        <title>Nanangenines: drimane sesquiterpenoids as the dominant metabolite cohort of a novel Australian fungus, Aspergillus nanangensis.</title>
        <authorList>
            <person name="Lacey H.J."/>
            <person name="Gilchrist C.L.M."/>
            <person name="Crombie A."/>
            <person name="Kalaitzis J.A."/>
            <person name="Vuong D."/>
            <person name="Rutledge P.J."/>
            <person name="Turner P."/>
            <person name="Pitt J.I."/>
            <person name="Lacey E."/>
            <person name="Chooi Y.H."/>
            <person name="Piggott A.M."/>
        </authorList>
    </citation>
    <scope>NUCLEOTIDE SEQUENCE</scope>
    <source>
        <strain evidence="4">MST-FP2251</strain>
    </source>
</reference>
<feature type="region of interest" description="Disordered" evidence="1">
    <location>
        <begin position="127"/>
        <end position="178"/>
    </location>
</feature>
<keyword evidence="2" id="KW-0812">Transmembrane</keyword>
<keyword evidence="2" id="KW-1133">Transmembrane helix</keyword>
<evidence type="ECO:0008006" key="6">
    <source>
        <dbReference type="Google" id="ProtNLM"/>
    </source>
</evidence>
<protein>
    <recommendedName>
        <fullName evidence="6">Mid2 domain-containing protein</fullName>
    </recommendedName>
</protein>
<evidence type="ECO:0000313" key="5">
    <source>
        <dbReference type="Proteomes" id="UP001194746"/>
    </source>
</evidence>
<keyword evidence="3" id="KW-0732">Signal</keyword>
<dbReference type="EMBL" id="VCAU01000005">
    <property type="protein sequence ID" value="KAF9893917.1"/>
    <property type="molecule type" value="Genomic_DNA"/>
</dbReference>
<feature type="chain" id="PRO_5042053272" description="Mid2 domain-containing protein" evidence="3">
    <location>
        <begin position="19"/>
        <end position="265"/>
    </location>
</feature>
<keyword evidence="5" id="KW-1185">Reference proteome</keyword>
<feature type="transmembrane region" description="Helical" evidence="2">
    <location>
        <begin position="185"/>
        <end position="207"/>
    </location>
</feature>
<feature type="compositionally biased region" description="Low complexity" evidence="1">
    <location>
        <begin position="156"/>
        <end position="178"/>
    </location>
</feature>
<proteinExistence type="predicted"/>
<keyword evidence="2" id="KW-0472">Membrane</keyword>
<sequence>MCKFLSIILLGLILTTAAKNPGNYFMNPASNTGINPEWEVGDEQVVSWKTTTGAFNISLWQQSLVEQAAISQVNIFTKIHASDKINNFTWVVQTYAYDLDYSNVFFLWINADKPDGFISSYFNITSPSSPPPSKTTNATVSATPSATDLPDPKNPTTSSSPSTTEAANSSSTDSASTGLTTTSKIALGVGIGGGVLVLSALAVLIWLRYRTGRAMAAAAAAARERPYPTSSVSNDIIPRFFPPTEMDGGKIPTHYYPELSSQQHH</sequence>
<dbReference type="AlphaFoldDB" id="A0AAD4CWU1"/>
<evidence type="ECO:0000256" key="3">
    <source>
        <dbReference type="SAM" id="SignalP"/>
    </source>
</evidence>
<organism evidence="4 5">
    <name type="scientific">Aspergillus nanangensis</name>
    <dbReference type="NCBI Taxonomy" id="2582783"/>
    <lineage>
        <taxon>Eukaryota</taxon>
        <taxon>Fungi</taxon>
        <taxon>Dikarya</taxon>
        <taxon>Ascomycota</taxon>
        <taxon>Pezizomycotina</taxon>
        <taxon>Eurotiomycetes</taxon>
        <taxon>Eurotiomycetidae</taxon>
        <taxon>Eurotiales</taxon>
        <taxon>Aspergillaceae</taxon>
        <taxon>Aspergillus</taxon>
        <taxon>Aspergillus subgen. Circumdati</taxon>
    </lineage>
</organism>
<evidence type="ECO:0000313" key="4">
    <source>
        <dbReference type="EMBL" id="KAF9893917.1"/>
    </source>
</evidence>
<evidence type="ECO:0000256" key="2">
    <source>
        <dbReference type="SAM" id="Phobius"/>
    </source>
</evidence>
<feature type="compositionally biased region" description="Polar residues" evidence="1">
    <location>
        <begin position="134"/>
        <end position="146"/>
    </location>
</feature>
<name>A0AAD4CWU1_ASPNN</name>
<gene>
    <name evidence="4" type="ORF">FE257_008888</name>
</gene>
<feature type="signal peptide" evidence="3">
    <location>
        <begin position="1"/>
        <end position="18"/>
    </location>
</feature>
<dbReference type="Proteomes" id="UP001194746">
    <property type="component" value="Unassembled WGS sequence"/>
</dbReference>
<evidence type="ECO:0000256" key="1">
    <source>
        <dbReference type="SAM" id="MobiDB-lite"/>
    </source>
</evidence>
<reference evidence="4" key="2">
    <citation type="submission" date="2020-02" db="EMBL/GenBank/DDBJ databases">
        <authorList>
            <person name="Gilchrist C.L.M."/>
            <person name="Chooi Y.-H."/>
        </authorList>
    </citation>
    <scope>NUCLEOTIDE SEQUENCE</scope>
    <source>
        <strain evidence="4">MST-FP2251</strain>
    </source>
</reference>